<organism evidence="1 2">
    <name type="scientific">Marinobacter nauticus</name>
    <name type="common">Marinobacter hydrocarbonoclasticus</name>
    <name type="synonym">Marinobacter aquaeolei</name>
    <dbReference type="NCBI Taxonomy" id="2743"/>
    <lineage>
        <taxon>Bacteria</taxon>
        <taxon>Pseudomonadati</taxon>
        <taxon>Pseudomonadota</taxon>
        <taxon>Gammaproteobacteria</taxon>
        <taxon>Pseudomonadales</taxon>
        <taxon>Marinobacteraceae</taxon>
        <taxon>Marinobacter</taxon>
    </lineage>
</organism>
<comment type="caution">
    <text evidence="1">The sequence shown here is derived from an EMBL/GenBank/DDBJ whole genome shotgun (WGS) entry which is preliminary data.</text>
</comment>
<sequence length="30" mass="3321">MTQIIEQFLEVSSTYLLSPCDSDCCHKSAA</sequence>
<name>A0A368X4J7_MARNT</name>
<dbReference type="Proteomes" id="UP000253647">
    <property type="component" value="Unassembled WGS sequence"/>
</dbReference>
<dbReference type="EMBL" id="QPJI01000022">
    <property type="protein sequence ID" value="RCW62725.1"/>
    <property type="molecule type" value="Genomic_DNA"/>
</dbReference>
<evidence type="ECO:0000313" key="2">
    <source>
        <dbReference type="Proteomes" id="UP000253647"/>
    </source>
</evidence>
<evidence type="ECO:0000313" key="1">
    <source>
        <dbReference type="EMBL" id="RCW62725.1"/>
    </source>
</evidence>
<reference evidence="1 2" key="1">
    <citation type="submission" date="2018-07" db="EMBL/GenBank/DDBJ databases">
        <title>Freshwater and sediment microbial communities from various areas in North America, analyzing microbe dynamics in response to fracking.</title>
        <authorList>
            <person name="Lamendella R."/>
        </authorList>
    </citation>
    <scope>NUCLEOTIDE SEQUENCE [LARGE SCALE GENOMIC DNA]</scope>
    <source>
        <strain evidence="1 2">105B</strain>
    </source>
</reference>
<proteinExistence type="predicted"/>
<gene>
    <name evidence="1" type="ORF">DET61_12246</name>
</gene>
<dbReference type="AlphaFoldDB" id="A0A368X4J7"/>
<accession>A0A368X4J7</accession>
<protein>
    <submittedName>
        <fullName evidence="1">Uncharacterized protein</fullName>
    </submittedName>
</protein>